<sequence>MDRLSIVIDLLPALITTIGTLVGSFGGFTLAARAQRKQADRDDVRAVRDAERSRSTALEDERHEFQLETLLALQELTRLKSRNTILLIMQDRSTIKIGESYRLLPGDDREDFENSIKFSHNVARVTDTTLRKRLESFSSLSGQYSLPPRGSKDMEQDDALAIQDERLSVFMDEAEETSVLLGEYLRKEIDRHSSIDRR</sequence>
<comment type="caution">
    <text evidence="2">The sequence shown here is derived from an EMBL/GenBank/DDBJ whole genome shotgun (WGS) entry which is preliminary data.</text>
</comment>
<name>A0A0W8IC41_9MICC</name>
<keyword evidence="1" id="KW-1133">Transmembrane helix</keyword>
<keyword evidence="1" id="KW-0812">Transmembrane</keyword>
<feature type="transmembrane region" description="Helical" evidence="1">
    <location>
        <begin position="6"/>
        <end position="31"/>
    </location>
</feature>
<proteinExistence type="predicted"/>
<dbReference type="Proteomes" id="UP000054023">
    <property type="component" value="Unassembled WGS sequence"/>
</dbReference>
<evidence type="ECO:0000256" key="1">
    <source>
        <dbReference type="SAM" id="Phobius"/>
    </source>
</evidence>
<dbReference type="EMBL" id="LQBM01000005">
    <property type="protein sequence ID" value="KUG57514.1"/>
    <property type="molecule type" value="Genomic_DNA"/>
</dbReference>
<evidence type="ECO:0000313" key="3">
    <source>
        <dbReference type="Proteomes" id="UP000054023"/>
    </source>
</evidence>
<keyword evidence="3" id="KW-1185">Reference proteome</keyword>
<reference evidence="3" key="1">
    <citation type="submission" date="2015-12" db="EMBL/GenBank/DDBJ databases">
        <authorList>
            <person name="Nair G.R."/>
            <person name="Kaur G."/>
            <person name="Mayilraj S."/>
        </authorList>
    </citation>
    <scope>NUCLEOTIDE SEQUENCE [LARGE SCALE GENOMIC DNA]</scope>
    <source>
        <strain evidence="3">CD08_7</strain>
    </source>
</reference>
<keyword evidence="1" id="KW-0472">Membrane</keyword>
<organism evidence="2 3">
    <name type="scientific">Nesterenkonia jeotgali</name>
    <dbReference type="NCBI Taxonomy" id="317018"/>
    <lineage>
        <taxon>Bacteria</taxon>
        <taxon>Bacillati</taxon>
        <taxon>Actinomycetota</taxon>
        <taxon>Actinomycetes</taxon>
        <taxon>Micrococcales</taxon>
        <taxon>Micrococcaceae</taxon>
        <taxon>Nesterenkonia</taxon>
    </lineage>
</organism>
<accession>A0A0W8IC41</accession>
<gene>
    <name evidence="2" type="ORF">AVL63_12760</name>
</gene>
<protein>
    <submittedName>
        <fullName evidence="2">Uncharacterized protein</fullName>
    </submittedName>
</protein>
<evidence type="ECO:0000313" key="2">
    <source>
        <dbReference type="EMBL" id="KUG57514.1"/>
    </source>
</evidence>
<dbReference type="AlphaFoldDB" id="A0A0W8IC41"/>